<dbReference type="STRING" id="69960.SAMN05421720_101500"/>
<dbReference type="PANTHER" id="PTHR46832:SF1">
    <property type="entry name" value="5'-METHYLTHIOADENOSINE_S-ADENOSYLHOMOCYSTEINE NUCLEOSIDASE"/>
    <property type="match status" value="1"/>
</dbReference>
<gene>
    <name evidence="2" type="ORF">SAMN05421720_101500</name>
</gene>
<feature type="domain" description="Nucleoside phosphorylase" evidence="1">
    <location>
        <begin position="17"/>
        <end position="159"/>
    </location>
</feature>
<dbReference type="GO" id="GO:0005829">
    <property type="term" value="C:cytosol"/>
    <property type="evidence" value="ECO:0007669"/>
    <property type="project" value="TreeGrafter"/>
</dbReference>
<evidence type="ECO:0000313" key="3">
    <source>
        <dbReference type="Proteomes" id="UP000199412"/>
    </source>
</evidence>
<protein>
    <submittedName>
        <fullName evidence="2">Adenosylhomocysteine nucleosidase</fullName>
    </submittedName>
</protein>
<dbReference type="GO" id="GO:0008930">
    <property type="term" value="F:methylthioadenosine nucleosidase activity"/>
    <property type="evidence" value="ECO:0007669"/>
    <property type="project" value="TreeGrafter"/>
</dbReference>
<sequence>MVTGLTGERRVVEGVPGLLARCDGPGAEKAEAAARGLLEAGARALVSAGICGALDPALRPGDVILPTRVVNRHDDGESWLVDAAWHAAVMAAAPSGTAYNTGALLGSDRAVGSLSGKHHLAARTGAVAVDMESHAVARVAAEARVPFLVVRAVADTAGDTLPPWLAGVLNRDGSPNAAVAARRILLGPWRLPTLIRLARRNAAAEASLAEACRAVCPSGPGT</sequence>
<dbReference type="Pfam" id="PF01048">
    <property type="entry name" value="PNP_UDP_1"/>
    <property type="match status" value="1"/>
</dbReference>
<dbReference type="GO" id="GO:0009116">
    <property type="term" value="P:nucleoside metabolic process"/>
    <property type="evidence" value="ECO:0007669"/>
    <property type="project" value="InterPro"/>
</dbReference>
<organism evidence="2 3">
    <name type="scientific">Rhodospira trueperi</name>
    <dbReference type="NCBI Taxonomy" id="69960"/>
    <lineage>
        <taxon>Bacteria</taxon>
        <taxon>Pseudomonadati</taxon>
        <taxon>Pseudomonadota</taxon>
        <taxon>Alphaproteobacteria</taxon>
        <taxon>Rhodospirillales</taxon>
        <taxon>Rhodospirillaceae</taxon>
        <taxon>Rhodospira</taxon>
    </lineage>
</organism>
<dbReference type="SUPFAM" id="SSF53167">
    <property type="entry name" value="Purine and uridine phosphorylases"/>
    <property type="match status" value="1"/>
</dbReference>
<keyword evidence="3" id="KW-1185">Reference proteome</keyword>
<evidence type="ECO:0000313" key="2">
    <source>
        <dbReference type="EMBL" id="SDD77421.1"/>
    </source>
</evidence>
<proteinExistence type="predicted"/>
<name>A0A1G6XH93_9PROT</name>
<evidence type="ECO:0000259" key="1">
    <source>
        <dbReference type="Pfam" id="PF01048"/>
    </source>
</evidence>
<dbReference type="GO" id="GO:0008782">
    <property type="term" value="F:adenosylhomocysteine nucleosidase activity"/>
    <property type="evidence" value="ECO:0007669"/>
    <property type="project" value="TreeGrafter"/>
</dbReference>
<dbReference type="PANTHER" id="PTHR46832">
    <property type="entry name" value="5'-METHYLTHIOADENOSINE/S-ADENOSYLHOMOCYSTEINE NUCLEOSIDASE"/>
    <property type="match status" value="1"/>
</dbReference>
<dbReference type="Proteomes" id="UP000199412">
    <property type="component" value="Unassembled WGS sequence"/>
</dbReference>
<dbReference type="InterPro" id="IPR000845">
    <property type="entry name" value="Nucleoside_phosphorylase_d"/>
</dbReference>
<accession>A0A1G6XH93</accession>
<reference evidence="2 3" key="1">
    <citation type="submission" date="2016-10" db="EMBL/GenBank/DDBJ databases">
        <authorList>
            <person name="de Groot N.N."/>
        </authorList>
    </citation>
    <scope>NUCLEOTIDE SEQUENCE [LARGE SCALE GENOMIC DNA]</scope>
    <source>
        <strain evidence="2 3">ATCC 700224</strain>
    </source>
</reference>
<dbReference type="GO" id="GO:0019284">
    <property type="term" value="P:L-methionine salvage from S-adenosylmethionine"/>
    <property type="evidence" value="ECO:0007669"/>
    <property type="project" value="TreeGrafter"/>
</dbReference>
<dbReference type="NCBIfam" id="TIGR03468">
    <property type="entry name" value="HpnG"/>
    <property type="match status" value="1"/>
</dbReference>
<dbReference type="InterPro" id="IPR017831">
    <property type="entry name" value="Hopanoid-assoc_phosphoryl_HpnG"/>
</dbReference>
<dbReference type="EMBL" id="FNAP01000001">
    <property type="protein sequence ID" value="SDD77421.1"/>
    <property type="molecule type" value="Genomic_DNA"/>
</dbReference>
<dbReference type="Gene3D" id="3.40.50.1580">
    <property type="entry name" value="Nucleoside phosphorylase domain"/>
    <property type="match status" value="1"/>
</dbReference>
<dbReference type="AlphaFoldDB" id="A0A1G6XH93"/>
<dbReference type="InterPro" id="IPR035994">
    <property type="entry name" value="Nucleoside_phosphorylase_sf"/>
</dbReference>